<sequence length="588" mass="67945">MMTEKRIMCPNRCNHSSCKKNMHRLRKEFIKNKVEFEENQYTMSKDQLLLHNLLLKVEEDAYFGNNRQNETEIEALNRQEKEFVNMFTCCDRSFNSITDLFAHKIEIHGEDPNFDAGKVESSLKPLEFSENIKNYNKLQFQSSSFEDAEEDKLSNNLTHINTLSSQGYLQNDIFDTWAFDNPKNTGNSASDACDSAQFHIDPDNLCEQAEIPQIQDIKKFKNYKDFKNRFDNNFDFSFSNGTESPSNLNINVSNNENIEINVTNNDGKFPLNCNYNNDVNISSVNGIKNSSNNTININSASKTKVGARRLSFASFSIGNSKEINHEKESKNNTNSQNLHTLSNLSNTPNISHENLYLEQSNYKDNINKNILCSNYTEKTQENICNSNYTKNNQENICNSNYSKNYQESMISSNYSKNNKENTNAQYYNFNYSEISEINGINNFEKKEYLNDIYNQFNYQKTSQPYVSTQHYNKEISQNIENIENNQEAAQQSPFITDHNEIDYVNEKNGKESAENKPYKCSIIGCTKSYTSAYGLRYHQEKGHATYKDEKPYKCKIPGCAKKYKNSNGLKYHMAHGHKTKDNLQCNGN</sequence>
<protein>
    <recommendedName>
        <fullName evidence="7">C2H2-type domain-containing protein</fullName>
    </recommendedName>
</protein>
<gene>
    <name evidence="8" type="ORF">EDEG_01565</name>
</gene>
<comment type="caution">
    <text evidence="8">The sequence shown here is derived from an EMBL/GenBank/DDBJ whole genome shotgun (WGS) entry which is preliminary data.</text>
</comment>
<evidence type="ECO:0000313" key="9">
    <source>
        <dbReference type="Proteomes" id="UP000003163"/>
    </source>
</evidence>
<dbReference type="VEuPathDB" id="MicrosporidiaDB:EDEG_01565"/>
<proteinExistence type="predicted"/>
<evidence type="ECO:0000256" key="1">
    <source>
        <dbReference type="ARBA" id="ARBA00022723"/>
    </source>
</evidence>
<dbReference type="InterPro" id="IPR013087">
    <property type="entry name" value="Znf_C2H2_type"/>
</dbReference>
<dbReference type="GO" id="GO:0005634">
    <property type="term" value="C:nucleus"/>
    <property type="evidence" value="ECO:0007669"/>
    <property type="project" value="TreeGrafter"/>
</dbReference>
<evidence type="ECO:0000256" key="4">
    <source>
        <dbReference type="ARBA" id="ARBA00022833"/>
    </source>
</evidence>
<dbReference type="AlphaFoldDB" id="J9D9G1"/>
<keyword evidence="2" id="KW-0677">Repeat</keyword>
<feature type="domain" description="C2H2-type" evidence="7">
    <location>
        <begin position="518"/>
        <end position="551"/>
    </location>
</feature>
<keyword evidence="4" id="KW-0862">Zinc</keyword>
<feature type="domain" description="C2H2-type" evidence="7">
    <location>
        <begin position="552"/>
        <end position="582"/>
    </location>
</feature>
<reference evidence="9" key="2">
    <citation type="submission" date="2015-07" db="EMBL/GenBank/DDBJ databases">
        <title>Contrasting host-pathogen interactions and genome evolution in two generalist and specialist microsporidian pathogens of mosquitoes.</title>
        <authorList>
            <consortium name="The Broad Institute Genomics Platform"/>
            <consortium name="The Broad Institute Genome Sequencing Center for Infectious Disease"/>
            <person name="Cuomo C.A."/>
            <person name="Sanscrainte N.D."/>
            <person name="Goldberg J.M."/>
            <person name="Heiman D."/>
            <person name="Young S."/>
            <person name="Zeng Q."/>
            <person name="Becnel J.J."/>
            <person name="Birren B.W."/>
        </authorList>
    </citation>
    <scope>NUCLEOTIDE SEQUENCE [LARGE SCALE GENOMIC DNA]</scope>
    <source>
        <strain evidence="9">USNM 41457</strain>
    </source>
</reference>
<evidence type="ECO:0000313" key="8">
    <source>
        <dbReference type="EMBL" id="EJW04129.1"/>
    </source>
</evidence>
<dbReference type="InterPro" id="IPR036236">
    <property type="entry name" value="Znf_C2H2_sf"/>
</dbReference>
<evidence type="ECO:0000256" key="3">
    <source>
        <dbReference type="ARBA" id="ARBA00022771"/>
    </source>
</evidence>
<accession>J9D9G1</accession>
<name>J9D9G1_EDHAE</name>
<dbReference type="PROSITE" id="PS00028">
    <property type="entry name" value="ZINC_FINGER_C2H2_1"/>
    <property type="match status" value="2"/>
</dbReference>
<dbReference type="STRING" id="1003232.J9D9G1"/>
<dbReference type="OrthoDB" id="3269380at2759"/>
<dbReference type="InParanoid" id="J9D9G1"/>
<keyword evidence="9" id="KW-1185">Reference proteome</keyword>
<dbReference type="PANTHER" id="PTHR23057">
    <property type="entry name" value="JUXTAPOSED WITH ANOTHER ZINC FINGER PROTEIN 1"/>
    <property type="match status" value="1"/>
</dbReference>
<feature type="region of interest" description="Disordered" evidence="6">
    <location>
        <begin position="323"/>
        <end position="349"/>
    </location>
</feature>
<evidence type="ECO:0000256" key="5">
    <source>
        <dbReference type="PROSITE-ProRule" id="PRU00042"/>
    </source>
</evidence>
<reference evidence="8 9" key="1">
    <citation type="submission" date="2011-08" db="EMBL/GenBank/DDBJ databases">
        <authorList>
            <person name="Liu Z.J."/>
            <person name="Shi F.L."/>
            <person name="Lu J.Q."/>
            <person name="Li M."/>
            <person name="Wang Z.L."/>
        </authorList>
    </citation>
    <scope>NUCLEOTIDE SEQUENCE [LARGE SCALE GENOMIC DNA]</scope>
    <source>
        <strain evidence="8 9">USNM 41457</strain>
    </source>
</reference>
<evidence type="ECO:0000256" key="2">
    <source>
        <dbReference type="ARBA" id="ARBA00022737"/>
    </source>
</evidence>
<dbReference type="HOGENOM" id="CLU_463816_0_0_1"/>
<feature type="compositionally biased region" description="Polar residues" evidence="6">
    <location>
        <begin position="331"/>
        <end position="349"/>
    </location>
</feature>
<organism evidence="8 9">
    <name type="scientific">Edhazardia aedis (strain USNM 41457)</name>
    <name type="common">Microsporidian parasite</name>
    <dbReference type="NCBI Taxonomy" id="1003232"/>
    <lineage>
        <taxon>Eukaryota</taxon>
        <taxon>Fungi</taxon>
        <taxon>Fungi incertae sedis</taxon>
        <taxon>Microsporidia</taxon>
        <taxon>Edhazardia</taxon>
    </lineage>
</organism>
<dbReference type="EMBL" id="AFBI03000023">
    <property type="protein sequence ID" value="EJW04129.1"/>
    <property type="molecule type" value="Genomic_DNA"/>
</dbReference>
<dbReference type="Gene3D" id="3.30.160.60">
    <property type="entry name" value="Classic Zinc Finger"/>
    <property type="match status" value="2"/>
</dbReference>
<dbReference type="SMART" id="SM00355">
    <property type="entry name" value="ZnF_C2H2"/>
    <property type="match status" value="3"/>
</dbReference>
<keyword evidence="3 5" id="KW-0863">Zinc-finger</keyword>
<keyword evidence="1" id="KW-0479">Metal-binding</keyword>
<dbReference type="Proteomes" id="UP000003163">
    <property type="component" value="Unassembled WGS sequence"/>
</dbReference>
<dbReference type="SUPFAM" id="SSF57667">
    <property type="entry name" value="beta-beta-alpha zinc fingers"/>
    <property type="match status" value="1"/>
</dbReference>
<dbReference type="PANTHER" id="PTHR23057:SF0">
    <property type="entry name" value="JUXTAPOSED WITH ANOTHER ZINC FINGER PROTEIN 1"/>
    <property type="match status" value="1"/>
</dbReference>
<dbReference type="InterPro" id="IPR051580">
    <property type="entry name" value="ZnF-Chromatin_assoc"/>
</dbReference>
<dbReference type="GO" id="GO:0008270">
    <property type="term" value="F:zinc ion binding"/>
    <property type="evidence" value="ECO:0007669"/>
    <property type="project" value="UniProtKB-KW"/>
</dbReference>
<dbReference type="PROSITE" id="PS50157">
    <property type="entry name" value="ZINC_FINGER_C2H2_2"/>
    <property type="match status" value="2"/>
</dbReference>
<evidence type="ECO:0000259" key="7">
    <source>
        <dbReference type="PROSITE" id="PS50157"/>
    </source>
</evidence>
<evidence type="ECO:0000256" key="6">
    <source>
        <dbReference type="SAM" id="MobiDB-lite"/>
    </source>
</evidence>